<organism evidence="12 13">
    <name type="scientific">Biomphalaria glabrata</name>
    <name type="common">Bloodfluke planorb</name>
    <name type="synonym">Freshwater snail</name>
    <dbReference type="NCBI Taxonomy" id="6526"/>
    <lineage>
        <taxon>Eukaryota</taxon>
        <taxon>Metazoa</taxon>
        <taxon>Spiralia</taxon>
        <taxon>Lophotrochozoa</taxon>
        <taxon>Mollusca</taxon>
        <taxon>Gastropoda</taxon>
        <taxon>Heterobranchia</taxon>
        <taxon>Euthyneura</taxon>
        <taxon>Panpulmonata</taxon>
        <taxon>Hygrophila</taxon>
        <taxon>Lymnaeoidea</taxon>
        <taxon>Planorbidae</taxon>
        <taxon>Biomphalaria</taxon>
    </lineage>
</organism>
<dbReference type="InterPro" id="IPR003406">
    <property type="entry name" value="Glyco_trans_14"/>
</dbReference>
<dbReference type="OMA" id="TFKTPEC"/>
<gene>
    <name evidence="13" type="primary">LOC106077348</name>
</gene>
<keyword evidence="9" id="KW-0325">Glycoprotein</keyword>
<comment type="pathway">
    <text evidence="2">Protein modification; protein glycosylation.</text>
</comment>
<keyword evidence="12" id="KW-1185">Reference proteome</keyword>
<evidence type="ECO:0000256" key="11">
    <source>
        <dbReference type="SAM" id="Phobius"/>
    </source>
</evidence>
<accession>A0A9W2ZNE1</accession>
<comment type="subcellular location">
    <subcellularLocation>
        <location evidence="1">Membrane</location>
        <topology evidence="1">Single-pass type II membrane protein</topology>
    </subcellularLocation>
</comment>
<name>A0A9W2ZNE1_BIOGL</name>
<evidence type="ECO:0000256" key="4">
    <source>
        <dbReference type="ARBA" id="ARBA00022679"/>
    </source>
</evidence>
<evidence type="ECO:0000256" key="6">
    <source>
        <dbReference type="ARBA" id="ARBA00022968"/>
    </source>
</evidence>
<evidence type="ECO:0000256" key="2">
    <source>
        <dbReference type="ARBA" id="ARBA00004922"/>
    </source>
</evidence>
<comment type="similarity">
    <text evidence="10">Belongs to the glycosyltransferase 14 family.</text>
</comment>
<evidence type="ECO:0000256" key="1">
    <source>
        <dbReference type="ARBA" id="ARBA00004606"/>
    </source>
</evidence>
<dbReference type="GO" id="GO:0016020">
    <property type="term" value="C:membrane"/>
    <property type="evidence" value="ECO:0007669"/>
    <property type="project" value="UniProtKB-SubCell"/>
</dbReference>
<dbReference type="Proteomes" id="UP001165740">
    <property type="component" value="Chromosome 2"/>
</dbReference>
<dbReference type="RefSeq" id="XP_055876423.1">
    <property type="nucleotide sequence ID" value="XM_056020448.1"/>
</dbReference>
<dbReference type="AlphaFoldDB" id="A0A9W2ZNE1"/>
<dbReference type="PANTHER" id="PTHR19297:SF191">
    <property type="entry name" value="PROTEIN XYLOSYLTRANSFERASE"/>
    <property type="match status" value="1"/>
</dbReference>
<keyword evidence="6" id="KW-0735">Signal-anchor</keyword>
<keyword evidence="8 11" id="KW-0472">Membrane</keyword>
<evidence type="ECO:0000256" key="7">
    <source>
        <dbReference type="ARBA" id="ARBA00022989"/>
    </source>
</evidence>
<sequence>MRSRSARDKPVIKLLKRCLLSNPSQILHFMYCSSCCRRTLLLGAVTLLLIYIVWIFLSGDHYVSTKHEASHYWCGYGPAMSDFVPKQRPMYETEDYPPNVSYAYRNQWVGFPDMEQVDCNQAFNSSVKNNWFPQTVPRIFPHQFKAASANCNEFIRDFGFLRYPKVSEEEENFPLAFIVLFYKDLDQVLFLLRAIYRPHNVYCLSVDTKSSVEFLDAVRSVSKCLPNVFVASKLESIVYAGFSRLMADINCMEDLLQHPIKWKYVVNLPGQQFPLRSNLELVKIFQLYNGANDVEGITGKRMMAMRFMWRHDYVTNNVTGDVRLVSSGIKNRPPPHGIDIVKGSAYGTFSRDFIDFVINHQIAKDFLEWCKTVLSPDEYFWATLHHSKVVNVPGGYTGVPDTKPWLSTYASWGGGGDPCATIRIRSVCIFSPEDLPLLINRKEMFANKFYITHHPAVLHCLDQLLYNVTFSGSTRDLKQYQDLPFALKTSLKL</sequence>
<feature type="transmembrane region" description="Helical" evidence="11">
    <location>
        <begin position="39"/>
        <end position="57"/>
    </location>
</feature>
<evidence type="ECO:0000256" key="5">
    <source>
        <dbReference type="ARBA" id="ARBA00022692"/>
    </source>
</evidence>
<keyword evidence="3" id="KW-0328">Glycosyltransferase</keyword>
<dbReference type="OrthoDB" id="2019572at2759"/>
<keyword evidence="7 11" id="KW-1133">Transmembrane helix</keyword>
<dbReference type="GO" id="GO:0008375">
    <property type="term" value="F:acetylglucosaminyltransferase activity"/>
    <property type="evidence" value="ECO:0007669"/>
    <property type="project" value="TreeGrafter"/>
</dbReference>
<evidence type="ECO:0000256" key="8">
    <source>
        <dbReference type="ARBA" id="ARBA00023136"/>
    </source>
</evidence>
<evidence type="ECO:0000256" key="9">
    <source>
        <dbReference type="ARBA" id="ARBA00023180"/>
    </source>
</evidence>
<proteinExistence type="inferred from homology"/>
<dbReference type="PANTHER" id="PTHR19297">
    <property type="entry name" value="GLYCOSYLTRANSFERASE 14 FAMILY MEMBER"/>
    <property type="match status" value="1"/>
</dbReference>
<evidence type="ECO:0000313" key="13">
    <source>
        <dbReference type="RefSeq" id="XP_055876423.1"/>
    </source>
</evidence>
<keyword evidence="4" id="KW-0808">Transferase</keyword>
<dbReference type="Pfam" id="PF02485">
    <property type="entry name" value="Branch"/>
    <property type="match status" value="1"/>
</dbReference>
<evidence type="ECO:0000256" key="3">
    <source>
        <dbReference type="ARBA" id="ARBA00022676"/>
    </source>
</evidence>
<evidence type="ECO:0000313" key="12">
    <source>
        <dbReference type="Proteomes" id="UP001165740"/>
    </source>
</evidence>
<evidence type="ECO:0000256" key="10">
    <source>
        <dbReference type="ARBA" id="ARBA00038150"/>
    </source>
</evidence>
<dbReference type="GeneID" id="106077348"/>
<protein>
    <submittedName>
        <fullName evidence="13">Beta-1,3-galactosyl-O-glycosyl-glycoprotein beta-1,6-N-acetylglucosaminyltransferase 4-like isoform X1</fullName>
    </submittedName>
</protein>
<reference evidence="13" key="1">
    <citation type="submission" date="2025-08" db="UniProtKB">
        <authorList>
            <consortium name="RefSeq"/>
        </authorList>
    </citation>
    <scope>IDENTIFICATION</scope>
</reference>
<keyword evidence="5 11" id="KW-0812">Transmembrane</keyword>